<keyword evidence="3" id="KW-1185">Reference proteome</keyword>
<evidence type="ECO:0000313" key="3">
    <source>
        <dbReference type="Proteomes" id="UP000799770"/>
    </source>
</evidence>
<dbReference type="EMBL" id="ML977357">
    <property type="protein sequence ID" value="KAF2107049.1"/>
    <property type="molecule type" value="Genomic_DNA"/>
</dbReference>
<dbReference type="PROSITE" id="PS50011">
    <property type="entry name" value="PROTEIN_KINASE_DOM"/>
    <property type="match status" value="1"/>
</dbReference>
<dbReference type="Pfam" id="PF00069">
    <property type="entry name" value="Pkinase"/>
    <property type="match status" value="1"/>
</dbReference>
<protein>
    <submittedName>
        <fullName evidence="2">Kinase-like domain-containing protein</fullName>
    </submittedName>
</protein>
<dbReference type="InterPro" id="IPR011009">
    <property type="entry name" value="Kinase-like_dom_sf"/>
</dbReference>
<dbReference type="PANTHER" id="PTHR24359">
    <property type="entry name" value="SERINE/THREONINE-PROTEIN KINASE SBK1"/>
    <property type="match status" value="1"/>
</dbReference>
<evidence type="ECO:0000259" key="1">
    <source>
        <dbReference type="PROSITE" id="PS50011"/>
    </source>
</evidence>
<gene>
    <name evidence="2" type="ORF">BDV96DRAFT_654139</name>
</gene>
<dbReference type="Proteomes" id="UP000799770">
    <property type="component" value="Unassembled WGS sequence"/>
</dbReference>
<dbReference type="InterPro" id="IPR000719">
    <property type="entry name" value="Prot_kinase_dom"/>
</dbReference>
<dbReference type="GO" id="GO:0005524">
    <property type="term" value="F:ATP binding"/>
    <property type="evidence" value="ECO:0007669"/>
    <property type="project" value="InterPro"/>
</dbReference>
<dbReference type="GO" id="GO:0004674">
    <property type="term" value="F:protein serine/threonine kinase activity"/>
    <property type="evidence" value="ECO:0007669"/>
    <property type="project" value="TreeGrafter"/>
</dbReference>
<keyword evidence="2" id="KW-0808">Transferase</keyword>
<dbReference type="Gene3D" id="1.10.510.10">
    <property type="entry name" value="Transferase(Phosphotransferase) domain 1"/>
    <property type="match status" value="1"/>
</dbReference>
<dbReference type="SMART" id="SM00220">
    <property type="entry name" value="S_TKc"/>
    <property type="match status" value="1"/>
</dbReference>
<dbReference type="OrthoDB" id="1046782at2759"/>
<proteinExistence type="predicted"/>
<dbReference type="AlphaFoldDB" id="A0A6A5YIH9"/>
<reference evidence="2" key="1">
    <citation type="journal article" date="2020" name="Stud. Mycol.">
        <title>101 Dothideomycetes genomes: a test case for predicting lifestyles and emergence of pathogens.</title>
        <authorList>
            <person name="Haridas S."/>
            <person name="Albert R."/>
            <person name="Binder M."/>
            <person name="Bloem J."/>
            <person name="Labutti K."/>
            <person name="Salamov A."/>
            <person name="Andreopoulos B."/>
            <person name="Baker S."/>
            <person name="Barry K."/>
            <person name="Bills G."/>
            <person name="Bluhm B."/>
            <person name="Cannon C."/>
            <person name="Castanera R."/>
            <person name="Culley D."/>
            <person name="Daum C."/>
            <person name="Ezra D."/>
            <person name="Gonzalez J."/>
            <person name="Henrissat B."/>
            <person name="Kuo A."/>
            <person name="Liang C."/>
            <person name="Lipzen A."/>
            <person name="Lutzoni F."/>
            <person name="Magnuson J."/>
            <person name="Mondo S."/>
            <person name="Nolan M."/>
            <person name="Ohm R."/>
            <person name="Pangilinan J."/>
            <person name="Park H.-J."/>
            <person name="Ramirez L."/>
            <person name="Alfaro M."/>
            <person name="Sun H."/>
            <person name="Tritt A."/>
            <person name="Yoshinaga Y."/>
            <person name="Zwiers L.-H."/>
            <person name="Turgeon B."/>
            <person name="Goodwin S."/>
            <person name="Spatafora J."/>
            <person name="Crous P."/>
            <person name="Grigoriev I."/>
        </authorList>
    </citation>
    <scope>NUCLEOTIDE SEQUENCE</scope>
    <source>
        <strain evidence="2">CBS 627.86</strain>
    </source>
</reference>
<dbReference type="CDD" id="cd00180">
    <property type="entry name" value="PKc"/>
    <property type="match status" value="1"/>
</dbReference>
<accession>A0A6A5YIH9</accession>
<name>A0A6A5YIH9_9PLEO</name>
<evidence type="ECO:0000313" key="2">
    <source>
        <dbReference type="EMBL" id="KAF2107049.1"/>
    </source>
</evidence>
<dbReference type="SUPFAM" id="SSF56112">
    <property type="entry name" value="Protein kinase-like (PK-like)"/>
    <property type="match status" value="1"/>
</dbReference>
<sequence length="866" mass="99772">MSVIQNAIDHPDDHEVLRSRVRRASTHLSNPSLLTTRFDKSDQADAQFQPLYSLQTDLAEFPSIYVQNDQGKTRSLNEYDYQRRRVAASETKDSEEASSVHKVEDFGFGAAALLFPNETQSPSDDNLPRQEDFRSLGATSKLRKLFKIERIQMLLSLLIKFSLSMLEKAVRIFSDEQPAAESIEASLGNRMAQSLNWSKLDNEQYLPLDAFESILNVESIVLLLKEKYRQATDEELLVKLRQIIHPESKKSRRRIIGILVLSRQDVALIDDFIRHDIWDEDLPLKRVSSETGYCISTRKSSSNRENITLLKNWGRIEIELFFIYQRMLFVPFFDIQEDRLCSYEFDGETRLPWRVFENPTSGGFGLVHKLEIHASHHNFKRTEASPRPVLFALKEIEAVDQKAYRKELSALEKSSAQLQKEKHLIKLLLTFQHGKKFYLLFEWADGNLEDFWERCPFPEHTAADERWAAEQCLGIAKAVSRIHGLTTEQKMRRSSSNVNLIDGEREWGRHGDIKPDNILWFAEYGGDRNLLVVSDLGLTRYHSEFSKSLVPISQIDGCTRAYRPPEMDLRGEISSKYDIWSLGCVFLEFCVWYLEGHSEVEKFAYERERDDKSTVQNIIEEKFFIIDEVGKEKIPRIKPIVQERIARLQDPKTCTPFAQRLLTIVKDQMLCCNTDERSTIDIIRNELKGLAESLPKVWNAEEMSQTLAFTGQEDSSVYTPSLTDMSLQEESIYPNIESLSLSIDERHLAIDTRVRTSQDSGVDELMHIDHQNEAKEEVPNAQSHARITMKAKTFPMTTTHGPLSTLSSNEGFEPKTPEMHAVAVADRLPVSTQAVSQPTKKTRKTHRHKEWIRLTWNGVTRKLGNR</sequence>
<dbReference type="PANTHER" id="PTHR24359:SF37">
    <property type="entry name" value="PROTEIN KINASE DOMAIN-CONTAINING PROTEIN"/>
    <property type="match status" value="1"/>
</dbReference>
<organism evidence="2 3">
    <name type="scientific">Lophiotrema nucula</name>
    <dbReference type="NCBI Taxonomy" id="690887"/>
    <lineage>
        <taxon>Eukaryota</taxon>
        <taxon>Fungi</taxon>
        <taxon>Dikarya</taxon>
        <taxon>Ascomycota</taxon>
        <taxon>Pezizomycotina</taxon>
        <taxon>Dothideomycetes</taxon>
        <taxon>Pleosporomycetidae</taxon>
        <taxon>Pleosporales</taxon>
        <taxon>Lophiotremataceae</taxon>
        <taxon>Lophiotrema</taxon>
    </lineage>
</organism>
<feature type="domain" description="Protein kinase" evidence="1">
    <location>
        <begin position="353"/>
        <end position="694"/>
    </location>
</feature>
<keyword evidence="2" id="KW-0418">Kinase</keyword>